<dbReference type="Proteomes" id="UP001610446">
    <property type="component" value="Unassembled WGS sequence"/>
</dbReference>
<accession>A0ABR4ICA9</accession>
<evidence type="ECO:0000313" key="2">
    <source>
        <dbReference type="EMBL" id="KAL2825376.1"/>
    </source>
</evidence>
<evidence type="ECO:0000259" key="1">
    <source>
        <dbReference type="Pfam" id="PF12697"/>
    </source>
</evidence>
<sequence length="309" mass="33489">MRSFQLLLPNGGAVTGIHSIPPRSASIQHHPLIVGLHGGTYDCHYFDANGEHTASKLSTALGVPFVSIDRPCYGGTSSFLPIPKDSDYANETGTWLHLYILPALWAKFGAPNNCNCIVLLSHSLGAIGATIVGAKHAQEQTPAYPLGGIIISGLGGQLIPSMIESPIAEPNAPPDHVVFPVQMKDALMFRPGTVHPDILARTEKLNAPCPFVELDALRSIWVPRWKSEWAAHIVAPVKFALVEQDCFWEGTEEHVRDCVKAFRKSIRVDGSLIRGAPHCLELSFWSQGWYGSCFGFAVECAASFAVQAV</sequence>
<feature type="domain" description="AB hydrolase-1" evidence="1">
    <location>
        <begin position="33"/>
        <end position="210"/>
    </location>
</feature>
<dbReference type="Gene3D" id="3.40.50.1820">
    <property type="entry name" value="alpha/beta hydrolase"/>
    <property type="match status" value="1"/>
</dbReference>
<comment type="caution">
    <text evidence="2">The sequence shown here is derived from an EMBL/GenBank/DDBJ whole genome shotgun (WGS) entry which is preliminary data.</text>
</comment>
<organism evidence="2 3">
    <name type="scientific">Aspergillus pseudoustus</name>
    <dbReference type="NCBI Taxonomy" id="1810923"/>
    <lineage>
        <taxon>Eukaryota</taxon>
        <taxon>Fungi</taxon>
        <taxon>Dikarya</taxon>
        <taxon>Ascomycota</taxon>
        <taxon>Pezizomycotina</taxon>
        <taxon>Eurotiomycetes</taxon>
        <taxon>Eurotiomycetidae</taxon>
        <taxon>Eurotiales</taxon>
        <taxon>Aspergillaceae</taxon>
        <taxon>Aspergillus</taxon>
        <taxon>Aspergillus subgen. Nidulantes</taxon>
    </lineage>
</organism>
<evidence type="ECO:0000313" key="3">
    <source>
        <dbReference type="Proteomes" id="UP001610446"/>
    </source>
</evidence>
<proteinExistence type="predicted"/>
<dbReference type="InterPro" id="IPR000073">
    <property type="entry name" value="AB_hydrolase_1"/>
</dbReference>
<gene>
    <name evidence="2" type="ORF">BJY01DRAFT_230211</name>
</gene>
<dbReference type="SUPFAM" id="SSF53474">
    <property type="entry name" value="alpha/beta-Hydrolases"/>
    <property type="match status" value="1"/>
</dbReference>
<dbReference type="InterPro" id="IPR029058">
    <property type="entry name" value="AB_hydrolase_fold"/>
</dbReference>
<name>A0ABR4ICA9_9EURO</name>
<keyword evidence="3" id="KW-1185">Reference proteome</keyword>
<reference evidence="2 3" key="1">
    <citation type="submission" date="2024-07" db="EMBL/GenBank/DDBJ databases">
        <title>Section-level genome sequencing and comparative genomics of Aspergillus sections Usti and Cavernicolus.</title>
        <authorList>
            <consortium name="Lawrence Berkeley National Laboratory"/>
            <person name="Nybo J.L."/>
            <person name="Vesth T.C."/>
            <person name="Theobald S."/>
            <person name="Frisvad J.C."/>
            <person name="Larsen T.O."/>
            <person name="Kjaerboelling I."/>
            <person name="Rothschild-Mancinelli K."/>
            <person name="Lyhne E.K."/>
            <person name="Kogle M.E."/>
            <person name="Barry K."/>
            <person name="Clum A."/>
            <person name="Na H."/>
            <person name="Ledsgaard L."/>
            <person name="Lin J."/>
            <person name="Lipzen A."/>
            <person name="Kuo A."/>
            <person name="Riley R."/>
            <person name="Mondo S."/>
            <person name="Labutti K."/>
            <person name="Haridas S."/>
            <person name="Pangalinan J."/>
            <person name="Salamov A.A."/>
            <person name="Simmons B.A."/>
            <person name="Magnuson J.K."/>
            <person name="Chen J."/>
            <person name="Drula E."/>
            <person name="Henrissat B."/>
            <person name="Wiebenga A."/>
            <person name="Lubbers R.J."/>
            <person name="Gomes A.C."/>
            <person name="Makela M.R."/>
            <person name="Stajich J."/>
            <person name="Grigoriev I.V."/>
            <person name="Mortensen U.H."/>
            <person name="De Vries R.P."/>
            <person name="Baker S.E."/>
            <person name="Andersen M.R."/>
        </authorList>
    </citation>
    <scope>NUCLEOTIDE SEQUENCE [LARGE SCALE GENOMIC DNA]</scope>
    <source>
        <strain evidence="2 3">CBS 123904</strain>
    </source>
</reference>
<dbReference type="Pfam" id="PF12697">
    <property type="entry name" value="Abhydrolase_6"/>
    <property type="match status" value="1"/>
</dbReference>
<protein>
    <recommendedName>
        <fullName evidence="1">AB hydrolase-1 domain-containing protein</fullName>
    </recommendedName>
</protein>
<dbReference type="EMBL" id="JBFXLU010000498">
    <property type="protein sequence ID" value="KAL2825376.1"/>
    <property type="molecule type" value="Genomic_DNA"/>
</dbReference>